<evidence type="ECO:0000313" key="4">
    <source>
        <dbReference type="Proteomes" id="UP000621856"/>
    </source>
</evidence>
<gene>
    <name evidence="3" type="ORF">FF098_012570</name>
    <name evidence="2" type="ORF">GCM10011355_25250</name>
</gene>
<reference evidence="2" key="3">
    <citation type="submission" date="2020-09" db="EMBL/GenBank/DDBJ databases">
        <authorList>
            <person name="Sun Q."/>
            <person name="Zhou Y."/>
        </authorList>
    </citation>
    <scope>NUCLEOTIDE SEQUENCE</scope>
    <source>
        <strain evidence="2">CGMCC 1.14984</strain>
    </source>
</reference>
<keyword evidence="1" id="KW-0732">Signal</keyword>
<feature type="signal peptide" evidence="1">
    <location>
        <begin position="1"/>
        <end position="22"/>
    </location>
</feature>
<dbReference type="Proteomes" id="UP000818603">
    <property type="component" value="Unassembled WGS sequence"/>
</dbReference>
<sequence>MSIFSNKLSLLAALFLVFGATACNTIEGMGEDAEAVGDAAEDATDGE</sequence>
<dbReference type="EMBL" id="BMGZ01000002">
    <property type="protein sequence ID" value="GGH99395.1"/>
    <property type="molecule type" value="Genomic_DNA"/>
</dbReference>
<protein>
    <submittedName>
        <fullName evidence="3">Entericidin EcnAB</fullName>
    </submittedName>
</protein>
<dbReference type="PROSITE" id="PS51257">
    <property type="entry name" value="PROKAR_LIPOPROTEIN"/>
    <property type="match status" value="1"/>
</dbReference>
<name>A0A8J3A888_9PROT</name>
<evidence type="ECO:0000313" key="2">
    <source>
        <dbReference type="EMBL" id="GGH99395.1"/>
    </source>
</evidence>
<comment type="caution">
    <text evidence="2">The sequence shown here is derived from an EMBL/GenBank/DDBJ whole genome shotgun (WGS) entry which is preliminary data.</text>
</comment>
<reference evidence="3 5" key="2">
    <citation type="submission" date="2020-02" db="EMBL/GenBank/DDBJ databases">
        <title>Genome sequence of Parvularcula flava strain NH6-79.</title>
        <authorList>
            <person name="Abdul Karim M.H."/>
            <person name="Lam M.Q."/>
            <person name="Chen S.J."/>
            <person name="Yahya A."/>
            <person name="Shahir S."/>
            <person name="Shamsir M.S."/>
            <person name="Chong C.S."/>
        </authorList>
    </citation>
    <scope>NUCLEOTIDE SEQUENCE [LARGE SCALE GENOMIC DNA]</scope>
    <source>
        <strain evidence="3 5">NH6-79</strain>
    </source>
</reference>
<dbReference type="RefSeq" id="WP_155141004.1">
    <property type="nucleotide sequence ID" value="NZ_BMGZ01000002.1"/>
</dbReference>
<organism evidence="2 4">
    <name type="scientific">Aquisalinus luteolus</name>
    <dbReference type="NCBI Taxonomy" id="1566827"/>
    <lineage>
        <taxon>Bacteria</taxon>
        <taxon>Pseudomonadati</taxon>
        <taxon>Pseudomonadota</taxon>
        <taxon>Alphaproteobacteria</taxon>
        <taxon>Parvularculales</taxon>
        <taxon>Parvularculaceae</taxon>
        <taxon>Aquisalinus</taxon>
    </lineage>
</organism>
<accession>A0A8J3A888</accession>
<evidence type="ECO:0000313" key="3">
    <source>
        <dbReference type="EMBL" id="NHK28746.1"/>
    </source>
</evidence>
<dbReference type="EMBL" id="VCJR02000002">
    <property type="protein sequence ID" value="NHK28746.1"/>
    <property type="molecule type" value="Genomic_DNA"/>
</dbReference>
<evidence type="ECO:0000256" key="1">
    <source>
        <dbReference type="SAM" id="SignalP"/>
    </source>
</evidence>
<dbReference type="Proteomes" id="UP000621856">
    <property type="component" value="Unassembled WGS sequence"/>
</dbReference>
<evidence type="ECO:0000313" key="5">
    <source>
        <dbReference type="Proteomes" id="UP000818603"/>
    </source>
</evidence>
<keyword evidence="5" id="KW-1185">Reference proteome</keyword>
<proteinExistence type="predicted"/>
<dbReference type="AlphaFoldDB" id="A0A8J3A888"/>
<feature type="chain" id="PRO_5035191353" evidence="1">
    <location>
        <begin position="23"/>
        <end position="47"/>
    </location>
</feature>
<reference evidence="2" key="1">
    <citation type="journal article" date="2014" name="Int. J. Syst. Evol. Microbiol.">
        <title>Complete genome sequence of Corynebacterium casei LMG S-19264T (=DSM 44701T), isolated from a smear-ripened cheese.</title>
        <authorList>
            <consortium name="US DOE Joint Genome Institute (JGI-PGF)"/>
            <person name="Walter F."/>
            <person name="Albersmeier A."/>
            <person name="Kalinowski J."/>
            <person name="Ruckert C."/>
        </authorList>
    </citation>
    <scope>NUCLEOTIDE SEQUENCE</scope>
    <source>
        <strain evidence="2">CGMCC 1.14984</strain>
    </source>
</reference>